<evidence type="ECO:0000313" key="2">
    <source>
        <dbReference type="RefSeq" id="XP_024879532.1"/>
    </source>
</evidence>
<dbReference type="GeneID" id="112459585"/>
<keyword evidence="1" id="KW-1185">Reference proteome</keyword>
<evidence type="ECO:0000313" key="1">
    <source>
        <dbReference type="Proteomes" id="UP000504618"/>
    </source>
</evidence>
<name>A0A6J1QB30_9HYME</name>
<protein>
    <submittedName>
        <fullName evidence="2">Uncharacterized protein LOC112459585</fullName>
    </submittedName>
</protein>
<dbReference type="PANTHER" id="PTHR31912">
    <property type="entry name" value="IP13529P"/>
    <property type="match status" value="1"/>
</dbReference>
<dbReference type="AlphaFoldDB" id="A0A6J1QB30"/>
<dbReference type="OrthoDB" id="9995573at2759"/>
<dbReference type="Proteomes" id="UP000504618">
    <property type="component" value="Unplaced"/>
</dbReference>
<accession>A0A6J1QB30</accession>
<gene>
    <name evidence="2" type="primary">LOC112459585</name>
</gene>
<sequence>MGVCQYSMKFILFSLIKTYKLIPLPLLRTKLNAFDYGCDSISKPSATISIEGQQVKYKTSASQMLTLVRYFGLIVGSYVPEDHPVWNFFLLLRRINDRLVNRRVYSDSCDALAYDIEEINRQYLKLSNYTLKPKFHFMIHYPRMMKKFGPLANLSTFRFEARHRFAKMAAHTVAGRVNICKTIALKNQLMLNEVFLKQQKFNRFVWGKRKTVSDEEISALRGIWDTLPAENNLIAVSWVKIDGIFFKPSYNVTVELSEENDYLPKFAEVENIYVMDNQVYFICRLFKTLTFNEHYYAYEVLRTDEKNVLSYQDLVAPLPNTLTILPSPLQLYVTLRYPLD</sequence>
<dbReference type="RefSeq" id="XP_024879532.1">
    <property type="nucleotide sequence ID" value="XM_025023764.1"/>
</dbReference>
<organism evidence="1 2">
    <name type="scientific">Temnothorax curvispinosus</name>
    <dbReference type="NCBI Taxonomy" id="300111"/>
    <lineage>
        <taxon>Eukaryota</taxon>
        <taxon>Metazoa</taxon>
        <taxon>Ecdysozoa</taxon>
        <taxon>Arthropoda</taxon>
        <taxon>Hexapoda</taxon>
        <taxon>Insecta</taxon>
        <taxon>Pterygota</taxon>
        <taxon>Neoptera</taxon>
        <taxon>Endopterygota</taxon>
        <taxon>Hymenoptera</taxon>
        <taxon>Apocrita</taxon>
        <taxon>Aculeata</taxon>
        <taxon>Formicoidea</taxon>
        <taxon>Formicidae</taxon>
        <taxon>Myrmicinae</taxon>
        <taxon>Temnothorax</taxon>
    </lineage>
</organism>
<reference evidence="2" key="1">
    <citation type="submission" date="2025-08" db="UniProtKB">
        <authorList>
            <consortium name="RefSeq"/>
        </authorList>
    </citation>
    <scope>IDENTIFICATION</scope>
    <source>
        <tissue evidence="2">Whole body</tissue>
    </source>
</reference>
<proteinExistence type="predicted"/>
<dbReference type="PANTHER" id="PTHR31912:SF34">
    <property type="entry name" value="NOTOCHORD-RELATED PROTEIN"/>
    <property type="match status" value="1"/>
</dbReference>